<evidence type="ECO:0000256" key="7">
    <source>
        <dbReference type="ARBA" id="ARBA00022918"/>
    </source>
</evidence>
<keyword evidence="7" id="KW-0695">RNA-directed DNA polymerase</keyword>
<dbReference type="InterPro" id="IPR000477">
    <property type="entry name" value="RT_dom"/>
</dbReference>
<organism evidence="11 12">
    <name type="scientific">Leptosia nina</name>
    <dbReference type="NCBI Taxonomy" id="320188"/>
    <lineage>
        <taxon>Eukaryota</taxon>
        <taxon>Metazoa</taxon>
        <taxon>Ecdysozoa</taxon>
        <taxon>Arthropoda</taxon>
        <taxon>Hexapoda</taxon>
        <taxon>Insecta</taxon>
        <taxon>Pterygota</taxon>
        <taxon>Neoptera</taxon>
        <taxon>Endopterygota</taxon>
        <taxon>Lepidoptera</taxon>
        <taxon>Glossata</taxon>
        <taxon>Ditrysia</taxon>
        <taxon>Papilionoidea</taxon>
        <taxon>Pieridae</taxon>
        <taxon>Pierinae</taxon>
        <taxon>Leptosia</taxon>
    </lineage>
</organism>
<evidence type="ECO:0000256" key="2">
    <source>
        <dbReference type="ARBA" id="ARBA00022679"/>
    </source>
</evidence>
<keyword evidence="12" id="KW-1185">Reference proteome</keyword>
<dbReference type="InterPro" id="IPR001584">
    <property type="entry name" value="Integrase_cat-core"/>
</dbReference>
<dbReference type="GO" id="GO:0042575">
    <property type="term" value="C:DNA polymerase complex"/>
    <property type="evidence" value="ECO:0007669"/>
    <property type="project" value="UniProtKB-ARBA"/>
</dbReference>
<dbReference type="SMART" id="SM00343">
    <property type="entry name" value="ZnF_C2HC"/>
    <property type="match status" value="2"/>
</dbReference>
<dbReference type="FunFam" id="1.10.340.70:FF:000001">
    <property type="entry name" value="Retrovirus-related Pol polyprotein from transposon gypsy-like Protein"/>
    <property type="match status" value="1"/>
</dbReference>
<dbReference type="Gene3D" id="2.40.70.10">
    <property type="entry name" value="Acid Proteases"/>
    <property type="match status" value="1"/>
</dbReference>
<dbReference type="GO" id="GO:0004519">
    <property type="term" value="F:endonuclease activity"/>
    <property type="evidence" value="ECO:0007669"/>
    <property type="project" value="UniProtKB-KW"/>
</dbReference>
<dbReference type="Gene3D" id="3.30.70.270">
    <property type="match status" value="2"/>
</dbReference>
<feature type="domain" description="CCHC-type" evidence="9">
    <location>
        <begin position="273"/>
        <end position="288"/>
    </location>
</feature>
<dbReference type="SUPFAM" id="SSF57756">
    <property type="entry name" value="Retrovirus zinc finger-like domains"/>
    <property type="match status" value="1"/>
</dbReference>
<dbReference type="Gene3D" id="4.10.60.10">
    <property type="entry name" value="Zinc finger, CCHC-type"/>
    <property type="match status" value="1"/>
</dbReference>
<dbReference type="Pfam" id="PF00098">
    <property type="entry name" value="zf-CCHC"/>
    <property type="match status" value="1"/>
</dbReference>
<dbReference type="EMBL" id="CAVLEF010000198">
    <property type="protein sequence ID" value="CAK1552936.1"/>
    <property type="molecule type" value="Genomic_DNA"/>
</dbReference>
<feature type="domain" description="CCHC-type" evidence="9">
    <location>
        <begin position="233"/>
        <end position="248"/>
    </location>
</feature>
<evidence type="ECO:0000256" key="1">
    <source>
        <dbReference type="ARBA" id="ARBA00012493"/>
    </source>
</evidence>
<evidence type="ECO:0000259" key="9">
    <source>
        <dbReference type="PROSITE" id="PS50158"/>
    </source>
</evidence>
<keyword evidence="8" id="KW-0863">Zinc-finger</keyword>
<evidence type="ECO:0000313" key="11">
    <source>
        <dbReference type="EMBL" id="CAK1552936.1"/>
    </source>
</evidence>
<dbReference type="GO" id="GO:0003676">
    <property type="term" value="F:nucleic acid binding"/>
    <property type="evidence" value="ECO:0007669"/>
    <property type="project" value="InterPro"/>
</dbReference>
<reference evidence="11 12" key="1">
    <citation type="submission" date="2023-11" db="EMBL/GenBank/DDBJ databases">
        <authorList>
            <person name="Okamura Y."/>
        </authorList>
    </citation>
    <scope>NUCLEOTIDE SEQUENCE [LARGE SCALE GENOMIC DNA]</scope>
</reference>
<keyword evidence="3" id="KW-0548">Nucleotidyltransferase</keyword>
<name>A0AAV1JTU8_9NEOP</name>
<dbReference type="CDD" id="cd09274">
    <property type="entry name" value="RNase_HI_RT_Ty3"/>
    <property type="match status" value="1"/>
</dbReference>
<keyword evidence="6" id="KW-0378">Hydrolase</keyword>
<dbReference type="EC" id="2.7.7.49" evidence="1"/>
<dbReference type="InterPro" id="IPR041588">
    <property type="entry name" value="Integrase_H2C2"/>
</dbReference>
<dbReference type="InterPro" id="IPR012337">
    <property type="entry name" value="RNaseH-like_sf"/>
</dbReference>
<dbReference type="PROSITE" id="PS50994">
    <property type="entry name" value="INTEGRASE"/>
    <property type="match status" value="1"/>
</dbReference>
<dbReference type="SUPFAM" id="SSF50630">
    <property type="entry name" value="Acid proteases"/>
    <property type="match status" value="1"/>
</dbReference>
<dbReference type="Pfam" id="PF00665">
    <property type="entry name" value="rve"/>
    <property type="match status" value="1"/>
</dbReference>
<dbReference type="Pfam" id="PF17921">
    <property type="entry name" value="Integrase_H2C2"/>
    <property type="match status" value="1"/>
</dbReference>
<dbReference type="GO" id="GO:0008270">
    <property type="term" value="F:zinc ion binding"/>
    <property type="evidence" value="ECO:0007669"/>
    <property type="project" value="UniProtKB-KW"/>
</dbReference>
<dbReference type="SUPFAM" id="SSF53098">
    <property type="entry name" value="Ribonuclease H-like"/>
    <property type="match status" value="1"/>
</dbReference>
<evidence type="ECO:0000313" key="12">
    <source>
        <dbReference type="Proteomes" id="UP001497472"/>
    </source>
</evidence>
<gene>
    <name evidence="11" type="ORF">LNINA_LOCUS11961</name>
</gene>
<evidence type="ECO:0000256" key="3">
    <source>
        <dbReference type="ARBA" id="ARBA00022695"/>
    </source>
</evidence>
<dbReference type="Gene3D" id="1.10.340.70">
    <property type="match status" value="1"/>
</dbReference>
<dbReference type="InterPro" id="IPR050951">
    <property type="entry name" value="Retrovirus_Pol_polyprotein"/>
</dbReference>
<dbReference type="InterPro" id="IPR041373">
    <property type="entry name" value="RT_RNaseH"/>
</dbReference>
<dbReference type="Gene3D" id="3.30.420.10">
    <property type="entry name" value="Ribonuclease H-like superfamily/Ribonuclease H"/>
    <property type="match status" value="1"/>
</dbReference>
<dbReference type="AlphaFoldDB" id="A0AAV1JTU8"/>
<dbReference type="PANTHER" id="PTHR37984:SF5">
    <property type="entry name" value="PROTEIN NYNRIN-LIKE"/>
    <property type="match status" value="1"/>
</dbReference>
<sequence>VGSEGLTSEENRSSAPIPEQSLSQQMELFLTRMLALQQPQRASSVSIQLVEFNPDDEEADIEGWCNVTDIIIKDRNLEGADLLVLLTRALKGRATTCLTRLQASQLTWPQIKELLLAKFAKPMMPQDYFDQILRFQVGPKETATEAAIRLWNIIGRIPRMEMPEDIITGFVTSVLCQKDALIRRELQSYSPTTRSQLLRILNGISLKRKHEGNDIDPDAKKNRFNDVRFTGTCHRCGTSGHKAVDCRRRKEEPTPSDKTRNTVSRGADKPITCFVCGRPGHIASACPDRAGRNGAAAVKEVHVCERKASRSTLTTSSGELVSFLFDSGSACSLVSKSYADKFPGTAQRELVYLTGIGNGEVECVSQVVSSVNVQGLLLSVLFHIVPDGTIIEPVIIGRDILEDNVHVQIGNEQITFSRYKNVSLAESSGFNFTNIDTDLQGDDKLALVRILEKYSEFFIDNIPTRRVTTGVLRIVPIDPDKTRCINTALGPLKDKVALAYMDDVMCYSNDVTTGLERLDRTLKALSDAGFSLNIKKCKFMKNKIDYLGYVIKAGEVTPNPKKIQALIDAPTPKTATQVRQFLGLASYFRRFIPNFTRLVGPLYPLTKLKGPIKWTESHNDIHKKIVDILTSEPVLTIFDPDSPIELHTDASSGGYGAILIQRKNNAPHVVSYFSRRTSDTESRYHSYELETLAVVRAVENFRHYLYGQRFTVFTDCNSLKSSKTKTDLTPRVHRWWAFLQAYDFDIVHKQGISMGHADYLSRNPISEPISSVQELDDLNESKKRNKEVHFVELHQGWLAVEQKRDSEICDLISKCENNELPEAIAHTYDVRKGVLYRKIERNRTSLWLPIVPRSLTWTLINHVHSEIMHLGADKTLNKIYEQYWFPQMAKQVRKFVDSCIVCKASKGCSGAQQIRLHPIPKVSTPWHTVHIDITGKLSGKSDKKEYVSVIIDAFTKYVLLEYTPSLDAASAIQCLKKAVCLFGSPKRIIADQGRCYISADFKRFCGEHGIDLHLISTGASRANGQVERIMRTLKCLLTIVENDPNKTWRDELPGVQLALNSTRSRVTGYSPTELMFGIQAQSLGISTLSTHAEPEPRLDLDIIRHKASENIKKAASSEEKRFNQGRAKVKPFNAGDFVFIKGSERNQTKLQRKFKGPFIIVRVLDHDRYELRDIDGSKRTYKYAHEKLRAVPGGYGGLVEVATFLIHNEEEAETAAVHCHENGMATTDDDSDTVSVSSLHTLTASSDTLSASEHEE</sequence>
<keyword evidence="8" id="KW-0862">Zinc</keyword>
<feature type="domain" description="Integrase catalytic" evidence="10">
    <location>
        <begin position="921"/>
        <end position="1079"/>
    </location>
</feature>
<accession>A0AAV1JTU8</accession>
<dbReference type="Pfam" id="PF17917">
    <property type="entry name" value="RT_RNaseH"/>
    <property type="match status" value="1"/>
</dbReference>
<keyword evidence="8" id="KW-0479">Metal-binding</keyword>
<dbReference type="GO" id="GO:0016787">
    <property type="term" value="F:hydrolase activity"/>
    <property type="evidence" value="ECO:0007669"/>
    <property type="project" value="UniProtKB-KW"/>
</dbReference>
<dbReference type="Proteomes" id="UP001497472">
    <property type="component" value="Unassembled WGS sequence"/>
</dbReference>
<dbReference type="PROSITE" id="PS50158">
    <property type="entry name" value="ZF_CCHC"/>
    <property type="match status" value="2"/>
</dbReference>
<dbReference type="GO" id="GO:0015074">
    <property type="term" value="P:DNA integration"/>
    <property type="evidence" value="ECO:0007669"/>
    <property type="project" value="InterPro"/>
</dbReference>
<dbReference type="SUPFAM" id="SSF56672">
    <property type="entry name" value="DNA/RNA polymerases"/>
    <property type="match status" value="1"/>
</dbReference>
<evidence type="ECO:0000259" key="10">
    <source>
        <dbReference type="PROSITE" id="PS50994"/>
    </source>
</evidence>
<evidence type="ECO:0000256" key="6">
    <source>
        <dbReference type="ARBA" id="ARBA00022801"/>
    </source>
</evidence>
<dbReference type="InterPro" id="IPR043502">
    <property type="entry name" value="DNA/RNA_pol_sf"/>
</dbReference>
<feature type="non-terminal residue" evidence="11">
    <location>
        <position position="1"/>
    </location>
</feature>
<protein>
    <recommendedName>
        <fullName evidence="1">RNA-directed DNA polymerase</fullName>
        <ecNumber evidence="1">2.7.7.49</ecNumber>
    </recommendedName>
</protein>
<dbReference type="InterPro" id="IPR036397">
    <property type="entry name" value="RNaseH_sf"/>
</dbReference>
<dbReference type="InterPro" id="IPR021109">
    <property type="entry name" value="Peptidase_aspartic_dom_sf"/>
</dbReference>
<keyword evidence="4" id="KW-0540">Nuclease</keyword>
<keyword evidence="2" id="KW-0808">Transferase</keyword>
<evidence type="ECO:0000256" key="8">
    <source>
        <dbReference type="PROSITE-ProRule" id="PRU00047"/>
    </source>
</evidence>
<comment type="caution">
    <text evidence="11">The sequence shown here is derived from an EMBL/GenBank/DDBJ whole genome shotgun (WGS) entry which is preliminary data.</text>
</comment>
<dbReference type="GO" id="GO:0003964">
    <property type="term" value="F:RNA-directed DNA polymerase activity"/>
    <property type="evidence" value="ECO:0007669"/>
    <property type="project" value="UniProtKB-KW"/>
</dbReference>
<dbReference type="InterPro" id="IPR043128">
    <property type="entry name" value="Rev_trsase/Diguanyl_cyclase"/>
</dbReference>
<dbReference type="InterPro" id="IPR001878">
    <property type="entry name" value="Znf_CCHC"/>
</dbReference>
<dbReference type="PANTHER" id="PTHR37984">
    <property type="entry name" value="PROTEIN CBG26694"/>
    <property type="match status" value="1"/>
</dbReference>
<keyword evidence="5" id="KW-0255">Endonuclease</keyword>
<proteinExistence type="predicted"/>
<evidence type="ECO:0000256" key="5">
    <source>
        <dbReference type="ARBA" id="ARBA00022759"/>
    </source>
</evidence>
<dbReference type="InterPro" id="IPR036875">
    <property type="entry name" value="Znf_CCHC_sf"/>
</dbReference>
<dbReference type="FunFam" id="3.30.70.270:FF:000020">
    <property type="entry name" value="Transposon Tf2-6 polyprotein-like Protein"/>
    <property type="match status" value="1"/>
</dbReference>
<evidence type="ECO:0000256" key="4">
    <source>
        <dbReference type="ARBA" id="ARBA00022722"/>
    </source>
</evidence>
<dbReference type="Pfam" id="PF00078">
    <property type="entry name" value="RVT_1"/>
    <property type="match status" value="1"/>
</dbReference>